<name>A0ABT3IED6_9BACT</name>
<evidence type="ECO:0000256" key="5">
    <source>
        <dbReference type="SAM" id="Phobius"/>
    </source>
</evidence>
<accession>A0ABT3IED6</accession>
<dbReference type="InterPro" id="IPR050307">
    <property type="entry name" value="Sterol_Desaturase_Related"/>
</dbReference>
<keyword evidence="2 5" id="KW-0812">Transmembrane</keyword>
<dbReference type="InterPro" id="IPR006694">
    <property type="entry name" value="Fatty_acid_hydroxylase"/>
</dbReference>
<dbReference type="Proteomes" id="UP001207742">
    <property type="component" value="Unassembled WGS sequence"/>
</dbReference>
<feature type="transmembrane region" description="Helical" evidence="5">
    <location>
        <begin position="134"/>
        <end position="154"/>
    </location>
</feature>
<feature type="transmembrane region" description="Helical" evidence="5">
    <location>
        <begin position="45"/>
        <end position="71"/>
    </location>
</feature>
<dbReference type="RefSeq" id="WP_264726585.1">
    <property type="nucleotide sequence ID" value="NZ_JAPDNR010000001.1"/>
</dbReference>
<reference evidence="7 8" key="1">
    <citation type="submission" date="2022-10" db="EMBL/GenBank/DDBJ databases">
        <title>Chitinophaga nivalis PC15 sp. nov., isolated from Pyeongchang county, South Korea.</title>
        <authorList>
            <person name="Trinh H.N."/>
        </authorList>
    </citation>
    <scope>NUCLEOTIDE SEQUENCE [LARGE SCALE GENOMIC DNA]</scope>
    <source>
        <strain evidence="7 8">PC14</strain>
    </source>
</reference>
<keyword evidence="3 5" id="KW-1133">Transmembrane helix</keyword>
<organism evidence="7 8">
    <name type="scientific">Chitinophaga nivalis</name>
    <dbReference type="NCBI Taxonomy" id="2991709"/>
    <lineage>
        <taxon>Bacteria</taxon>
        <taxon>Pseudomonadati</taxon>
        <taxon>Bacteroidota</taxon>
        <taxon>Chitinophagia</taxon>
        <taxon>Chitinophagales</taxon>
        <taxon>Chitinophagaceae</taxon>
        <taxon>Chitinophaga</taxon>
    </lineage>
</organism>
<feature type="transmembrane region" description="Helical" evidence="5">
    <location>
        <begin position="77"/>
        <end position="93"/>
    </location>
</feature>
<feature type="domain" description="Fatty acid hydroxylase" evidence="6">
    <location>
        <begin position="88"/>
        <end position="237"/>
    </location>
</feature>
<evidence type="ECO:0000259" key="6">
    <source>
        <dbReference type="Pfam" id="PF04116"/>
    </source>
</evidence>
<evidence type="ECO:0000313" key="7">
    <source>
        <dbReference type="EMBL" id="MCW3482310.1"/>
    </source>
</evidence>
<keyword evidence="4 5" id="KW-0472">Membrane</keyword>
<sequence length="301" mass="34632">METIKLVFTHLNGWGLTAILLLTGILEFSFGLYRNWKATDKAVDLASILLGRLVMPAIVSWFALTLLPNVIPQLRNVFSWVPLGWGILLLAVSDDLTQYWYHRLHHEVPWLWKFHRTHHSAPYMGMAMASRQNFIYTVLFPQIYATITLTYLGLGLPALVVRGIKGLITTMAHSSIRWDKPLYEHKWLHLVAWVLERTISLPATHHAHHAAHDRDGVGHYQGNYGNMFFLWDVIFGTAKITRKYPEQYGLEHYQEEEWYAQLFYPVFKSRKEGSELAETPAKPVAVTRILTEDITPEGVAV</sequence>
<evidence type="ECO:0000256" key="2">
    <source>
        <dbReference type="ARBA" id="ARBA00022692"/>
    </source>
</evidence>
<gene>
    <name evidence="7" type="ORF">OL497_00255</name>
</gene>
<dbReference type="EMBL" id="JAPDNS010000001">
    <property type="protein sequence ID" value="MCW3482310.1"/>
    <property type="molecule type" value="Genomic_DNA"/>
</dbReference>
<keyword evidence="8" id="KW-1185">Reference proteome</keyword>
<evidence type="ECO:0000256" key="3">
    <source>
        <dbReference type="ARBA" id="ARBA00022989"/>
    </source>
</evidence>
<dbReference type="PANTHER" id="PTHR11863">
    <property type="entry name" value="STEROL DESATURASE"/>
    <property type="match status" value="1"/>
</dbReference>
<feature type="transmembrane region" description="Helical" evidence="5">
    <location>
        <begin position="12"/>
        <end position="33"/>
    </location>
</feature>
<comment type="subcellular location">
    <subcellularLocation>
        <location evidence="1">Membrane</location>
    </subcellularLocation>
</comment>
<evidence type="ECO:0000256" key="4">
    <source>
        <dbReference type="ARBA" id="ARBA00023136"/>
    </source>
</evidence>
<comment type="caution">
    <text evidence="7">The sequence shown here is derived from an EMBL/GenBank/DDBJ whole genome shotgun (WGS) entry which is preliminary data.</text>
</comment>
<proteinExistence type="predicted"/>
<protein>
    <submittedName>
        <fullName evidence="7">Sterol desaturase family protein</fullName>
    </submittedName>
</protein>
<evidence type="ECO:0000256" key="1">
    <source>
        <dbReference type="ARBA" id="ARBA00004370"/>
    </source>
</evidence>
<evidence type="ECO:0000313" key="8">
    <source>
        <dbReference type="Proteomes" id="UP001207742"/>
    </source>
</evidence>
<dbReference type="Pfam" id="PF04116">
    <property type="entry name" value="FA_hydroxylase"/>
    <property type="match status" value="1"/>
</dbReference>